<dbReference type="InterPro" id="IPR006121">
    <property type="entry name" value="HMA_dom"/>
</dbReference>
<dbReference type="OrthoDB" id="1295525at2759"/>
<dbReference type="SUPFAM" id="SSF55008">
    <property type="entry name" value="HMA, heavy metal-associated domain"/>
    <property type="match status" value="1"/>
</dbReference>
<evidence type="ECO:0000259" key="3">
    <source>
        <dbReference type="PROSITE" id="PS50846"/>
    </source>
</evidence>
<dbReference type="EMBL" id="CP097510">
    <property type="protein sequence ID" value="URE34009.1"/>
    <property type="molecule type" value="Genomic_DNA"/>
</dbReference>
<dbReference type="CDD" id="cd00371">
    <property type="entry name" value="HMA"/>
    <property type="match status" value="1"/>
</dbReference>
<gene>
    <name evidence="4" type="ORF">MUK42_26260</name>
</gene>
<keyword evidence="5" id="KW-1185">Reference proteome</keyword>
<feature type="region of interest" description="Disordered" evidence="2">
    <location>
        <begin position="66"/>
        <end position="95"/>
    </location>
</feature>
<name>A0A9E7L0Y6_9LILI</name>
<reference evidence="4" key="1">
    <citation type="submission" date="2022-05" db="EMBL/GenBank/DDBJ databases">
        <title>The Musa troglodytarum L. genome provides insights into the mechanism of non-climacteric behaviour and enrichment of carotenoids.</title>
        <authorList>
            <person name="Wang J."/>
        </authorList>
    </citation>
    <scope>NUCLEOTIDE SEQUENCE</scope>
    <source>
        <tissue evidence="4">Leaf</tissue>
    </source>
</reference>
<dbReference type="InterPro" id="IPR044526">
    <property type="entry name" value="NAKR1-3"/>
</dbReference>
<dbReference type="InterPro" id="IPR036163">
    <property type="entry name" value="HMA_dom_sf"/>
</dbReference>
<proteinExistence type="predicted"/>
<dbReference type="PROSITE" id="PS50846">
    <property type="entry name" value="HMA_2"/>
    <property type="match status" value="1"/>
</dbReference>
<dbReference type="AlphaFoldDB" id="A0A9E7L0Y6"/>
<evidence type="ECO:0000256" key="2">
    <source>
        <dbReference type="SAM" id="MobiDB-lite"/>
    </source>
</evidence>
<dbReference type="PANTHER" id="PTHR46119">
    <property type="entry name" value="OS08G0405700 PROTEIN"/>
    <property type="match status" value="1"/>
</dbReference>
<dbReference type="Pfam" id="PF00403">
    <property type="entry name" value="HMA"/>
    <property type="match status" value="1"/>
</dbReference>
<feature type="compositionally biased region" description="Polar residues" evidence="2">
    <location>
        <begin position="79"/>
        <end position="95"/>
    </location>
</feature>
<dbReference type="PANTHER" id="PTHR46119:SF15">
    <property type="entry name" value="PROTEIN SODIUM POTASSIUM ROOT DEFECTIVE 2"/>
    <property type="match status" value="1"/>
</dbReference>
<evidence type="ECO:0000256" key="1">
    <source>
        <dbReference type="ARBA" id="ARBA00022723"/>
    </source>
</evidence>
<dbReference type="Proteomes" id="UP001055439">
    <property type="component" value="Chromosome 8"/>
</dbReference>
<organism evidence="4 5">
    <name type="scientific">Musa troglodytarum</name>
    <name type="common">fe'i banana</name>
    <dbReference type="NCBI Taxonomy" id="320322"/>
    <lineage>
        <taxon>Eukaryota</taxon>
        <taxon>Viridiplantae</taxon>
        <taxon>Streptophyta</taxon>
        <taxon>Embryophyta</taxon>
        <taxon>Tracheophyta</taxon>
        <taxon>Spermatophyta</taxon>
        <taxon>Magnoliopsida</taxon>
        <taxon>Liliopsida</taxon>
        <taxon>Zingiberales</taxon>
        <taxon>Musaceae</taxon>
        <taxon>Musa</taxon>
    </lineage>
</organism>
<evidence type="ECO:0000313" key="5">
    <source>
        <dbReference type="Proteomes" id="UP001055439"/>
    </source>
</evidence>
<dbReference type="InterPro" id="IPR017969">
    <property type="entry name" value="Heavy-metal-associated_CS"/>
</dbReference>
<keyword evidence="1" id="KW-0479">Metal-binding</keyword>
<protein>
    <submittedName>
        <fullName evidence="4">Heavy-metal-associated domain</fullName>
    </submittedName>
</protein>
<evidence type="ECO:0000313" key="4">
    <source>
        <dbReference type="EMBL" id="URE34009.1"/>
    </source>
</evidence>
<dbReference type="GO" id="GO:0046872">
    <property type="term" value="F:metal ion binding"/>
    <property type="evidence" value="ECO:0007669"/>
    <property type="project" value="UniProtKB-KW"/>
</dbReference>
<dbReference type="Gene3D" id="3.30.70.100">
    <property type="match status" value="1"/>
</dbReference>
<sequence length="95" mass="10603">MEGRTKQSLRSVENLSLPSVQVVVMNANMGCSHCRQRVSKVVSKMNGLLEYMVDLSKKEVTVRGFVDPRKSRSPPGLTATLQTNKKNSTHWVSLD</sequence>
<accession>A0A9E7L0Y6</accession>
<feature type="domain" description="HMA" evidence="3">
    <location>
        <begin position="20"/>
        <end position="89"/>
    </location>
</feature>
<dbReference type="PROSITE" id="PS01047">
    <property type="entry name" value="HMA_1"/>
    <property type="match status" value="1"/>
</dbReference>